<protein>
    <submittedName>
        <fullName evidence="2">Class I lanthipeptide</fullName>
    </submittedName>
</protein>
<reference evidence="2" key="1">
    <citation type="submission" date="2022-07" db="EMBL/GenBank/DDBJ databases">
        <title>Isolation, identification, and degradation of a PFOSA degrading strain from sewage treatment plant.</title>
        <authorList>
            <person name="Zhang L."/>
            <person name="Huo Y."/>
        </authorList>
    </citation>
    <scope>NUCLEOTIDE SEQUENCE</scope>
    <source>
        <strain evidence="2">C1</strain>
    </source>
</reference>
<evidence type="ECO:0000313" key="3">
    <source>
        <dbReference type="Proteomes" id="UP001059844"/>
    </source>
</evidence>
<sequence length="52" mass="5663">MKTQNTNKLTFSKNALAELNDNQLNEVQGGSSAVLTGTIAISVAMAIYYEWI</sequence>
<feature type="transmembrane region" description="Helical" evidence="1">
    <location>
        <begin position="29"/>
        <end position="49"/>
    </location>
</feature>
<dbReference type="Proteomes" id="UP001059844">
    <property type="component" value="Chromosome"/>
</dbReference>
<gene>
    <name evidence="2" type="ORF">NOX80_03095</name>
</gene>
<evidence type="ECO:0000313" key="2">
    <source>
        <dbReference type="EMBL" id="UUC46199.1"/>
    </source>
</evidence>
<proteinExistence type="predicted"/>
<keyword evidence="1" id="KW-0812">Transmembrane</keyword>
<dbReference type="InterPro" id="IPR058238">
    <property type="entry name" value="Lant_leader_dom"/>
</dbReference>
<organism evidence="2 3">
    <name type="scientific">Flavobacterium cerinum</name>
    <dbReference type="NCBI Taxonomy" id="2502784"/>
    <lineage>
        <taxon>Bacteria</taxon>
        <taxon>Pseudomonadati</taxon>
        <taxon>Bacteroidota</taxon>
        <taxon>Flavobacteriia</taxon>
        <taxon>Flavobacteriales</taxon>
        <taxon>Flavobacteriaceae</taxon>
        <taxon>Flavobacterium</taxon>
    </lineage>
</organism>
<dbReference type="EMBL" id="CP101751">
    <property type="protein sequence ID" value="UUC46199.1"/>
    <property type="molecule type" value="Genomic_DNA"/>
</dbReference>
<keyword evidence="3" id="KW-1185">Reference proteome</keyword>
<dbReference type="RefSeq" id="WP_256551868.1">
    <property type="nucleotide sequence ID" value="NZ_CP101751.1"/>
</dbReference>
<keyword evidence="1" id="KW-1133">Transmembrane helix</keyword>
<evidence type="ECO:0000256" key="1">
    <source>
        <dbReference type="SAM" id="Phobius"/>
    </source>
</evidence>
<accession>A0ABY5IU60</accession>
<name>A0ABY5IU60_9FLAO</name>
<dbReference type="NCBIfam" id="NF038153">
    <property type="entry name" value="lant_leader_L1a"/>
    <property type="match status" value="1"/>
</dbReference>
<keyword evidence="1" id="KW-0472">Membrane</keyword>